<feature type="signal peptide" evidence="1">
    <location>
        <begin position="1"/>
        <end position="22"/>
    </location>
</feature>
<sequence length="196" mass="20629">MSSRMLIGLLACVLLLPVSAFAKEKGKGKEKEKSGFTLTSLDIVPNTKISLKHVYRGFGCEGGNLSPALSWTGAPEGTKSFAITAYDPDAPTGSGWWHWVVYNIPADVTELKTGAGSADSPQLPPGAVQGRTDFGTVGYGGPCPPVGHGKHRYIFTVHALKVDKLDVPADATAALVGFMINANRLGKATLTGIYAR</sequence>
<name>A0AA86MX12_9BACT</name>
<keyword evidence="1" id="KW-0732">Signal</keyword>
<reference evidence="2" key="1">
    <citation type="submission" date="2022-10" db="EMBL/GenBank/DDBJ databases">
        <authorList>
            <person name="Koch H."/>
        </authorList>
    </citation>
    <scope>NUCLEOTIDE SEQUENCE</scope>
    <source>
        <strain evidence="2">DNF</strain>
    </source>
</reference>
<dbReference type="AlphaFoldDB" id="A0AA86MX12"/>
<dbReference type="InterPro" id="IPR036610">
    <property type="entry name" value="PEBP-like_sf"/>
</dbReference>
<keyword evidence="3" id="KW-1185">Reference proteome</keyword>
<gene>
    <name evidence="2" type="ORF">DNFV4_01000</name>
</gene>
<dbReference type="NCBIfam" id="TIGR00481">
    <property type="entry name" value="YbhB/YbcL family Raf kinase inhibitor-like protein"/>
    <property type="match status" value="1"/>
</dbReference>
<organism evidence="2 3">
    <name type="scientific">Nitrospira tepida</name>
    <dbReference type="NCBI Taxonomy" id="2973512"/>
    <lineage>
        <taxon>Bacteria</taxon>
        <taxon>Pseudomonadati</taxon>
        <taxon>Nitrospirota</taxon>
        <taxon>Nitrospiria</taxon>
        <taxon>Nitrospirales</taxon>
        <taxon>Nitrospiraceae</taxon>
        <taxon>Nitrospira</taxon>
    </lineage>
</organism>
<evidence type="ECO:0000313" key="2">
    <source>
        <dbReference type="EMBL" id="CAI4030572.1"/>
    </source>
</evidence>
<dbReference type="InterPro" id="IPR005247">
    <property type="entry name" value="YbhB_YbcL/LppC-like"/>
</dbReference>
<evidence type="ECO:0000313" key="3">
    <source>
        <dbReference type="Proteomes" id="UP001179121"/>
    </source>
</evidence>
<dbReference type="EMBL" id="OX365700">
    <property type="protein sequence ID" value="CAI4030572.1"/>
    <property type="molecule type" value="Genomic_DNA"/>
</dbReference>
<accession>A0AA86MX12</accession>
<feature type="chain" id="PRO_5041689364" evidence="1">
    <location>
        <begin position="23"/>
        <end position="196"/>
    </location>
</feature>
<protein>
    <submittedName>
        <fullName evidence="2">DLP12 prophage periplasmic protein YbcL</fullName>
    </submittedName>
</protein>
<dbReference type="PANTHER" id="PTHR30289:SF1">
    <property type="entry name" value="PEBP (PHOSPHATIDYLETHANOLAMINE-BINDING PROTEIN) FAMILY PROTEIN"/>
    <property type="match status" value="1"/>
</dbReference>
<dbReference type="CDD" id="cd00865">
    <property type="entry name" value="PEBP_bact_arch"/>
    <property type="match status" value="1"/>
</dbReference>
<dbReference type="Pfam" id="PF01161">
    <property type="entry name" value="PBP"/>
    <property type="match status" value="1"/>
</dbReference>
<dbReference type="InterPro" id="IPR008914">
    <property type="entry name" value="PEBP"/>
</dbReference>
<dbReference type="KEGG" id="nti:DNFV4_01000"/>
<dbReference type="PANTHER" id="PTHR30289">
    <property type="entry name" value="UNCHARACTERIZED PROTEIN YBCL-RELATED"/>
    <property type="match status" value="1"/>
</dbReference>
<dbReference type="SUPFAM" id="SSF49777">
    <property type="entry name" value="PEBP-like"/>
    <property type="match status" value="1"/>
</dbReference>
<dbReference type="RefSeq" id="WP_289267556.1">
    <property type="nucleotide sequence ID" value="NZ_OX365700.1"/>
</dbReference>
<dbReference type="Proteomes" id="UP001179121">
    <property type="component" value="Chromosome"/>
</dbReference>
<proteinExistence type="predicted"/>
<dbReference type="Gene3D" id="3.90.280.10">
    <property type="entry name" value="PEBP-like"/>
    <property type="match status" value="1"/>
</dbReference>
<evidence type="ECO:0000256" key="1">
    <source>
        <dbReference type="SAM" id="SignalP"/>
    </source>
</evidence>